<evidence type="ECO:0000313" key="2">
    <source>
        <dbReference type="Proteomes" id="UP000027037"/>
    </source>
</evidence>
<dbReference type="Proteomes" id="UP000027037">
    <property type="component" value="Unassembled WGS sequence"/>
</dbReference>
<gene>
    <name evidence="1" type="ORF">HY29_17570</name>
</gene>
<accession>A0A062TYR3</accession>
<protein>
    <submittedName>
        <fullName evidence="1">Uncharacterized protein</fullName>
    </submittedName>
</protein>
<sequence>MNTEDALALIDHEYEANDGLLIKFRLSNDVETERLERFHEALQTLAVHYDQQTHIESDVAYKIMSFRDTLSASASHWKVSRPEGLTIQMTSKLIIALSGVFAGHGTSQANPNKLNGTIQQKWREGFVVGYDCIAYGDEQIVFANAYSVYDPNTHETTLYWSPLCDTTVASLLKYNDDIWTEVDIFRDPFEFEGQKIVFGDGGMGNEGYIASVTPDNDLNWSLFFTNSNPIMRAEMRGRTIVAYGETGFIAHINIDNPADISVTHENSIRDT</sequence>
<dbReference type="EMBL" id="AWFF01000059">
    <property type="protein sequence ID" value="KCZ53176.1"/>
    <property type="molecule type" value="Genomic_DNA"/>
</dbReference>
<organism evidence="1 2">
    <name type="scientific">Hyphomonas beringensis</name>
    <dbReference type="NCBI Taxonomy" id="1280946"/>
    <lineage>
        <taxon>Bacteria</taxon>
        <taxon>Pseudomonadati</taxon>
        <taxon>Pseudomonadota</taxon>
        <taxon>Alphaproteobacteria</taxon>
        <taxon>Hyphomonadales</taxon>
        <taxon>Hyphomonadaceae</taxon>
        <taxon>Hyphomonas</taxon>
    </lineage>
</organism>
<dbReference type="eggNOG" id="ENOG5032XZZ">
    <property type="taxonomic scope" value="Bacteria"/>
</dbReference>
<reference evidence="1 2" key="1">
    <citation type="journal article" date="2014" name="Antonie Van Leeuwenhoek">
        <title>Hyphomonas beringensis sp. nov. and Hyphomonas chukchiensis sp. nov., isolated from surface seawater of the Bering Sea and Chukchi Sea.</title>
        <authorList>
            <person name="Li C."/>
            <person name="Lai Q."/>
            <person name="Li G."/>
            <person name="Dong C."/>
            <person name="Wang J."/>
            <person name="Liao Y."/>
            <person name="Shao Z."/>
        </authorList>
    </citation>
    <scope>NUCLEOTIDE SEQUENCE [LARGE SCALE GENOMIC DNA]</scope>
    <source>
        <strain evidence="1 2">25B14_1</strain>
    </source>
</reference>
<evidence type="ECO:0000313" key="1">
    <source>
        <dbReference type="EMBL" id="KCZ53176.1"/>
    </source>
</evidence>
<comment type="caution">
    <text evidence="1">The sequence shown here is derived from an EMBL/GenBank/DDBJ whole genome shotgun (WGS) entry which is preliminary data.</text>
</comment>
<dbReference type="AlphaFoldDB" id="A0A062TYR3"/>
<dbReference type="PATRIC" id="fig|1280946.3.peg.2796"/>
<keyword evidence="2" id="KW-1185">Reference proteome</keyword>
<dbReference type="STRING" id="1280946.HY29_17570"/>
<dbReference type="RefSeq" id="WP_034798007.1">
    <property type="nucleotide sequence ID" value="NZ_AWFF01000059.1"/>
</dbReference>
<name>A0A062TYR3_9PROT</name>
<dbReference type="OrthoDB" id="6424161at2"/>
<proteinExistence type="predicted"/>